<sequence>MALDFLRRLWRIVTGQPEDDEVRPPPERASPYSSSTYRGDTYRVYSPQPTVSPRPVVVPQPQRNTTHIQRTTSLPDVKYRFVYRLLRDTESITNGITAKVPHANVSIETHVAYGSRCSSQYISTSASKYAVKKLIGVKTYGALHNIRVVEIDLVKTKQLRPTTEIIDLTDYTIARRHLTSARAHKFASNFEEVLIHGHVPKSAVTLIYRGPKSNIWDEDEWL</sequence>
<evidence type="ECO:0000313" key="2">
    <source>
        <dbReference type="EMBL" id="KAK3103315.1"/>
    </source>
</evidence>
<comment type="caution">
    <text evidence="2">The sequence shown here is derived from an EMBL/GenBank/DDBJ whole genome shotgun (WGS) entry which is preliminary data.</text>
</comment>
<dbReference type="AlphaFoldDB" id="A0AA88YE01"/>
<dbReference type="EMBL" id="VSWD01000005">
    <property type="protein sequence ID" value="KAK3103315.1"/>
    <property type="molecule type" value="Genomic_DNA"/>
</dbReference>
<evidence type="ECO:0000313" key="3">
    <source>
        <dbReference type="Proteomes" id="UP001186944"/>
    </source>
</evidence>
<proteinExistence type="predicted"/>
<protein>
    <submittedName>
        <fullName evidence="2">Uncharacterized protein</fullName>
    </submittedName>
</protein>
<name>A0AA88YE01_PINIB</name>
<reference evidence="2" key="1">
    <citation type="submission" date="2019-08" db="EMBL/GenBank/DDBJ databases">
        <title>The improved chromosome-level genome for the pearl oyster Pinctada fucata martensii using PacBio sequencing and Hi-C.</title>
        <authorList>
            <person name="Zheng Z."/>
        </authorList>
    </citation>
    <scope>NUCLEOTIDE SEQUENCE</scope>
    <source>
        <strain evidence="2">ZZ-2019</strain>
        <tissue evidence="2">Adductor muscle</tissue>
    </source>
</reference>
<dbReference type="Proteomes" id="UP001186944">
    <property type="component" value="Unassembled WGS sequence"/>
</dbReference>
<gene>
    <name evidence="2" type="ORF">FSP39_018445</name>
</gene>
<evidence type="ECO:0000256" key="1">
    <source>
        <dbReference type="SAM" id="MobiDB-lite"/>
    </source>
</evidence>
<accession>A0AA88YE01</accession>
<feature type="region of interest" description="Disordered" evidence="1">
    <location>
        <begin position="17"/>
        <end position="59"/>
    </location>
</feature>
<keyword evidence="3" id="KW-1185">Reference proteome</keyword>
<organism evidence="2 3">
    <name type="scientific">Pinctada imbricata</name>
    <name type="common">Atlantic pearl-oyster</name>
    <name type="synonym">Pinctada martensii</name>
    <dbReference type="NCBI Taxonomy" id="66713"/>
    <lineage>
        <taxon>Eukaryota</taxon>
        <taxon>Metazoa</taxon>
        <taxon>Spiralia</taxon>
        <taxon>Lophotrochozoa</taxon>
        <taxon>Mollusca</taxon>
        <taxon>Bivalvia</taxon>
        <taxon>Autobranchia</taxon>
        <taxon>Pteriomorphia</taxon>
        <taxon>Pterioida</taxon>
        <taxon>Pterioidea</taxon>
        <taxon>Pteriidae</taxon>
        <taxon>Pinctada</taxon>
    </lineage>
</organism>